<dbReference type="PANTHER" id="PTHR30368:SF2">
    <property type="entry name" value="SULFATE-BINDING PROTEIN"/>
    <property type="match status" value="1"/>
</dbReference>
<dbReference type="Pfam" id="PF13531">
    <property type="entry name" value="SBP_bac_11"/>
    <property type="match status" value="1"/>
</dbReference>
<sequence>MVTRVNGGCAIRELLRVVFVVGLVALAASPARAESSLTNVSYDPTRELYKKVDPLFADEWKQKTGETVRVSSLHGGSGAQAKAVIDGLDADVVSLALAYDIDLIANKTGRIAANWRTRLPNNSSPYTSAIVFLVRKGNPKQIKDWDDLTRSEVSVVTPSPKTSGGARWNYLAAWAYGAKKYGGDELKTKDFIREIYRNVAVQDKGARSATISFTKKESGDVLVAWENEALLLASMRPDKFEIVIPSLTIRAEPVVAIVDKNVDVKGNRKIAEAYLHFLYEPKVQKILAENFYRPSNPDLVPDELLKPFAKIETVTVDAAFGGWTAAQKKHFAAGGTFEEIELRNATSLK</sequence>
<accession>A0AA48RBL5</accession>
<dbReference type="AlphaFoldDB" id="A0AA48RBL5"/>
<dbReference type="GO" id="GO:1902358">
    <property type="term" value="P:sulfate transmembrane transport"/>
    <property type="evidence" value="ECO:0007669"/>
    <property type="project" value="InterPro"/>
</dbReference>
<proteinExistence type="predicted"/>
<comment type="subcellular location">
    <subcellularLocation>
        <location evidence="1">Periplasm</location>
    </subcellularLocation>
</comment>
<reference evidence="5" key="1">
    <citation type="submission" date="2023-07" db="EMBL/GenBank/DDBJ databases">
        <authorList>
            <person name="Pelsma A.J. K."/>
        </authorList>
    </citation>
    <scope>NUCLEOTIDE SEQUENCE</scope>
</reference>
<organism evidence="5">
    <name type="scientific">freshwater sediment metagenome</name>
    <dbReference type="NCBI Taxonomy" id="556182"/>
    <lineage>
        <taxon>unclassified sequences</taxon>
        <taxon>metagenomes</taxon>
        <taxon>ecological metagenomes</taxon>
    </lineage>
</organism>
<dbReference type="EMBL" id="OY288114">
    <property type="protein sequence ID" value="CAJ0849846.1"/>
    <property type="molecule type" value="Genomic_DNA"/>
</dbReference>
<evidence type="ECO:0000256" key="4">
    <source>
        <dbReference type="ARBA" id="ARBA00022764"/>
    </source>
</evidence>
<dbReference type="NCBIfam" id="NF008022">
    <property type="entry name" value="PRK10752.1"/>
    <property type="match status" value="1"/>
</dbReference>
<keyword evidence="2" id="KW-0813">Transport</keyword>
<keyword evidence="3" id="KW-0732">Signal</keyword>
<dbReference type="SUPFAM" id="SSF53850">
    <property type="entry name" value="Periplasmic binding protein-like II"/>
    <property type="match status" value="1"/>
</dbReference>
<evidence type="ECO:0000256" key="1">
    <source>
        <dbReference type="ARBA" id="ARBA00004418"/>
    </source>
</evidence>
<dbReference type="InterPro" id="IPR005669">
    <property type="entry name" value="Thiosulph/SO4-bd"/>
</dbReference>
<keyword evidence="4" id="KW-0574">Periplasm</keyword>
<evidence type="ECO:0000256" key="2">
    <source>
        <dbReference type="ARBA" id="ARBA00022448"/>
    </source>
</evidence>
<name>A0AA48RBL5_9ZZZZ</name>
<dbReference type="GO" id="GO:0140104">
    <property type="term" value="F:molecular carrier activity"/>
    <property type="evidence" value="ECO:0007669"/>
    <property type="project" value="InterPro"/>
</dbReference>
<evidence type="ECO:0000313" key="5">
    <source>
        <dbReference type="EMBL" id="CAJ0849846.1"/>
    </source>
</evidence>
<dbReference type="PANTHER" id="PTHR30368">
    <property type="entry name" value="SULFATE-BINDING PROTEIN"/>
    <property type="match status" value="1"/>
</dbReference>
<dbReference type="NCBIfam" id="TIGR00971">
    <property type="entry name" value="3a0106s03"/>
    <property type="match status" value="1"/>
</dbReference>
<protein>
    <submittedName>
        <fullName evidence="5">Sulfate transport system substrate-binding protein</fullName>
    </submittedName>
</protein>
<evidence type="ECO:0000256" key="3">
    <source>
        <dbReference type="ARBA" id="ARBA00022729"/>
    </source>
</evidence>
<dbReference type="GO" id="GO:0042597">
    <property type="term" value="C:periplasmic space"/>
    <property type="evidence" value="ECO:0007669"/>
    <property type="project" value="UniProtKB-SubCell"/>
</dbReference>
<gene>
    <name evidence="5" type="primary">cysP/sbp</name>
    <name evidence="5" type="ORF">AMST5_00184</name>
</gene>
<dbReference type="CDD" id="cd01005">
    <property type="entry name" value="PBP2_CysP"/>
    <property type="match status" value="1"/>
</dbReference>
<dbReference type="Gene3D" id="3.40.190.10">
    <property type="entry name" value="Periplasmic binding protein-like II"/>
    <property type="match status" value="2"/>
</dbReference>